<reference evidence="1 2" key="1">
    <citation type="journal article" date="2013" name="Curr. Biol.">
        <title>The Genome of the Foraminiferan Reticulomyxa filosa.</title>
        <authorList>
            <person name="Glockner G."/>
            <person name="Hulsmann N."/>
            <person name="Schleicher M."/>
            <person name="Noegel A.A."/>
            <person name="Eichinger L."/>
            <person name="Gallinger C."/>
            <person name="Pawlowski J."/>
            <person name="Sierra R."/>
            <person name="Euteneuer U."/>
            <person name="Pillet L."/>
            <person name="Moustafa A."/>
            <person name="Platzer M."/>
            <person name="Groth M."/>
            <person name="Szafranski K."/>
            <person name="Schliwa M."/>
        </authorList>
    </citation>
    <scope>NUCLEOTIDE SEQUENCE [LARGE SCALE GENOMIC DNA]</scope>
</reference>
<gene>
    <name evidence="1" type="ORF">RFI_08073</name>
</gene>
<dbReference type="AlphaFoldDB" id="X6NSS9"/>
<evidence type="ECO:0000313" key="2">
    <source>
        <dbReference type="Proteomes" id="UP000023152"/>
    </source>
</evidence>
<evidence type="ECO:0000313" key="1">
    <source>
        <dbReference type="EMBL" id="ETO29056.1"/>
    </source>
</evidence>
<name>X6NSS9_RETFI</name>
<dbReference type="Proteomes" id="UP000023152">
    <property type="component" value="Unassembled WGS sequence"/>
</dbReference>
<comment type="caution">
    <text evidence="1">The sequence shown here is derived from an EMBL/GenBank/DDBJ whole genome shotgun (WGS) entry which is preliminary data.</text>
</comment>
<proteinExistence type="predicted"/>
<protein>
    <submittedName>
        <fullName evidence="1">Uncharacterized protein</fullName>
    </submittedName>
</protein>
<keyword evidence="2" id="KW-1185">Reference proteome</keyword>
<organism evidence="1 2">
    <name type="scientific">Reticulomyxa filosa</name>
    <dbReference type="NCBI Taxonomy" id="46433"/>
    <lineage>
        <taxon>Eukaryota</taxon>
        <taxon>Sar</taxon>
        <taxon>Rhizaria</taxon>
        <taxon>Retaria</taxon>
        <taxon>Foraminifera</taxon>
        <taxon>Monothalamids</taxon>
        <taxon>Reticulomyxidae</taxon>
        <taxon>Reticulomyxa</taxon>
    </lineage>
</organism>
<dbReference type="EMBL" id="ASPP01006285">
    <property type="protein sequence ID" value="ETO29056.1"/>
    <property type="molecule type" value="Genomic_DNA"/>
</dbReference>
<sequence>MQLFMQLKHGWKTLFCLFFYLLNFFSHKSVFKVQNAHMANPTTPQKPPKTLTEQIQDVAATNFEFLEGLPTPLEQTECVLHKHELLICGSVILFIRLKTNSMKLVDNNKDSNEITLLSFGGSKYTTRHIDDEICKCLEQSCNLIHIGSDDDQGVRVVIGGSNKDLSFITYSFDNISIKKKNNKSNMVVLSKNFQFHHLFVMILRHSEIINVYASMISSCSLVDIIIEMTVFKIGVQDPKN</sequence>
<accession>X6NSS9</accession>